<feature type="region of interest" description="Disordered" evidence="1">
    <location>
        <begin position="21"/>
        <end position="50"/>
    </location>
</feature>
<reference evidence="2" key="1">
    <citation type="journal article" date="2020" name="Stud. Mycol.">
        <title>101 Dothideomycetes genomes: a test case for predicting lifestyles and emergence of pathogens.</title>
        <authorList>
            <person name="Haridas S."/>
            <person name="Albert R."/>
            <person name="Binder M."/>
            <person name="Bloem J."/>
            <person name="Labutti K."/>
            <person name="Salamov A."/>
            <person name="Andreopoulos B."/>
            <person name="Baker S."/>
            <person name="Barry K."/>
            <person name="Bills G."/>
            <person name="Bluhm B."/>
            <person name="Cannon C."/>
            <person name="Castanera R."/>
            <person name="Culley D."/>
            <person name="Daum C."/>
            <person name="Ezra D."/>
            <person name="Gonzalez J."/>
            <person name="Henrissat B."/>
            <person name="Kuo A."/>
            <person name="Liang C."/>
            <person name="Lipzen A."/>
            <person name="Lutzoni F."/>
            <person name="Magnuson J."/>
            <person name="Mondo S."/>
            <person name="Nolan M."/>
            <person name="Ohm R."/>
            <person name="Pangilinan J."/>
            <person name="Park H.-J."/>
            <person name="Ramirez L."/>
            <person name="Alfaro M."/>
            <person name="Sun H."/>
            <person name="Tritt A."/>
            <person name="Yoshinaga Y."/>
            <person name="Zwiers L.-H."/>
            <person name="Turgeon B."/>
            <person name="Goodwin S."/>
            <person name="Spatafora J."/>
            <person name="Crous P."/>
            <person name="Grigoriev I."/>
        </authorList>
    </citation>
    <scope>NUCLEOTIDE SEQUENCE</scope>
    <source>
        <strain evidence="2">CBS 107.79</strain>
    </source>
</reference>
<gene>
    <name evidence="2" type="ORF">BU23DRAFT_551566</name>
</gene>
<evidence type="ECO:0000256" key="1">
    <source>
        <dbReference type="SAM" id="MobiDB-lite"/>
    </source>
</evidence>
<feature type="region of interest" description="Disordered" evidence="1">
    <location>
        <begin position="62"/>
        <end position="85"/>
    </location>
</feature>
<sequence length="299" mass="32021">MSDGGTLGHAAKRLRSSCWGMTAHSGDRQEGMHGNVSKSAQETSTSSPSHQQLAIEMDNGYVVQSQGSPPTPIPLSDLSTGTPRGETAAVTTIDLHPNVLFARQPSVGAVANNPNLTADSYIVSRADDPTFVTSWQPQTIHERNTTDASGIVSSEPQIDNMPLVPTNIYRPTSKTVCMPVQKDVDTSVLDQPFQAVDAGMNVDGYMQSQLAATSQARSNDSDGPPVVRISVDTNEQTVSDAYDDGASLDMWAAPRISDALFAPTSRYSSADQIRHYYILYPPSAAAYPDTFDAAPRICL</sequence>
<evidence type="ECO:0000313" key="3">
    <source>
        <dbReference type="Proteomes" id="UP000800036"/>
    </source>
</evidence>
<accession>A0A6A5VGH1</accession>
<name>A0A6A5VGH1_9PLEO</name>
<dbReference type="AlphaFoldDB" id="A0A6A5VGH1"/>
<evidence type="ECO:0000313" key="2">
    <source>
        <dbReference type="EMBL" id="KAF1976643.1"/>
    </source>
</evidence>
<organism evidence="2 3">
    <name type="scientific">Bimuria novae-zelandiae CBS 107.79</name>
    <dbReference type="NCBI Taxonomy" id="1447943"/>
    <lineage>
        <taxon>Eukaryota</taxon>
        <taxon>Fungi</taxon>
        <taxon>Dikarya</taxon>
        <taxon>Ascomycota</taxon>
        <taxon>Pezizomycotina</taxon>
        <taxon>Dothideomycetes</taxon>
        <taxon>Pleosporomycetidae</taxon>
        <taxon>Pleosporales</taxon>
        <taxon>Massarineae</taxon>
        <taxon>Didymosphaeriaceae</taxon>
        <taxon>Bimuria</taxon>
    </lineage>
</organism>
<dbReference type="OrthoDB" id="10360503at2759"/>
<dbReference type="EMBL" id="ML976666">
    <property type="protein sequence ID" value="KAF1976643.1"/>
    <property type="molecule type" value="Genomic_DNA"/>
</dbReference>
<proteinExistence type="predicted"/>
<feature type="compositionally biased region" description="Polar residues" evidence="1">
    <location>
        <begin position="36"/>
        <end position="50"/>
    </location>
</feature>
<dbReference type="Proteomes" id="UP000800036">
    <property type="component" value="Unassembled WGS sequence"/>
</dbReference>
<keyword evidence="3" id="KW-1185">Reference proteome</keyword>
<protein>
    <submittedName>
        <fullName evidence="2">Uncharacterized protein</fullName>
    </submittedName>
</protein>